<dbReference type="Pfam" id="PF07883">
    <property type="entry name" value="Cupin_2"/>
    <property type="match status" value="1"/>
</dbReference>
<dbReference type="InterPro" id="IPR047263">
    <property type="entry name" value="HNL-like_cupin"/>
</dbReference>
<dbReference type="SUPFAM" id="SSF51182">
    <property type="entry name" value="RmlC-like cupins"/>
    <property type="match status" value="1"/>
</dbReference>
<dbReference type="EMBL" id="FNTH01000001">
    <property type="protein sequence ID" value="SEE47485.1"/>
    <property type="molecule type" value="Genomic_DNA"/>
</dbReference>
<evidence type="ECO:0000313" key="2">
    <source>
        <dbReference type="EMBL" id="SEE47485.1"/>
    </source>
</evidence>
<dbReference type="AlphaFoldDB" id="A0A1H5J4M8"/>
<dbReference type="CDD" id="cd02233">
    <property type="entry name" value="cupin_HNL-like"/>
    <property type="match status" value="1"/>
</dbReference>
<dbReference type="Proteomes" id="UP000198992">
    <property type="component" value="Unassembled WGS sequence"/>
</dbReference>
<reference evidence="2 3" key="1">
    <citation type="submission" date="2016-10" db="EMBL/GenBank/DDBJ databases">
        <authorList>
            <person name="de Groot N.N."/>
        </authorList>
    </citation>
    <scope>NUCLEOTIDE SEQUENCE [LARGE SCALE GENOMIC DNA]</scope>
    <source>
        <strain evidence="2 3">MT12</strain>
    </source>
</reference>
<dbReference type="InterPro" id="IPR014710">
    <property type="entry name" value="RmlC-like_jellyroll"/>
</dbReference>
<dbReference type="PANTHER" id="PTHR43698">
    <property type="entry name" value="RIBD C-TERMINAL DOMAIN CONTAINING PROTEIN"/>
    <property type="match status" value="1"/>
</dbReference>
<proteinExistence type="predicted"/>
<dbReference type="RefSeq" id="WP_092125332.1">
    <property type="nucleotide sequence ID" value="NZ_FNTH01000001.1"/>
</dbReference>
<dbReference type="Gene3D" id="2.60.120.10">
    <property type="entry name" value="Jelly Rolls"/>
    <property type="match status" value="1"/>
</dbReference>
<dbReference type="InterPro" id="IPR011051">
    <property type="entry name" value="RmlC_Cupin_sf"/>
</dbReference>
<gene>
    <name evidence="2" type="ORF">SAMN05444164_8256</name>
</gene>
<evidence type="ECO:0000313" key="3">
    <source>
        <dbReference type="Proteomes" id="UP000198992"/>
    </source>
</evidence>
<dbReference type="OrthoDB" id="9802489at2"/>
<accession>A0A1H5J4M8</accession>
<dbReference type="PANTHER" id="PTHR43698:SF1">
    <property type="entry name" value="BLL4564 PROTEIN"/>
    <property type="match status" value="1"/>
</dbReference>
<name>A0A1H5J4M8_9BRAD</name>
<evidence type="ECO:0000259" key="1">
    <source>
        <dbReference type="Pfam" id="PF07883"/>
    </source>
</evidence>
<sequence>MDIKRAGSIASRRGSADWFSGTVWADGIVNAPAPARVQAARVTFEPGARTAWHTHPLGQTLYVTAGAGYVQSWDGPIRVIRPGDVVWILPGEKHWHGAAPTTGMSHIAIHEALDGDYATWMEHVSDAQYAAAPLAD</sequence>
<feature type="domain" description="Cupin type-2" evidence="1">
    <location>
        <begin position="41"/>
        <end position="99"/>
    </location>
</feature>
<dbReference type="InterPro" id="IPR013096">
    <property type="entry name" value="Cupin_2"/>
</dbReference>
<protein>
    <submittedName>
        <fullName evidence="2">Cupin domain protein</fullName>
    </submittedName>
</protein>
<organism evidence="2 3">
    <name type="scientific">Bradyrhizobium erythrophlei</name>
    <dbReference type="NCBI Taxonomy" id="1437360"/>
    <lineage>
        <taxon>Bacteria</taxon>
        <taxon>Pseudomonadati</taxon>
        <taxon>Pseudomonadota</taxon>
        <taxon>Alphaproteobacteria</taxon>
        <taxon>Hyphomicrobiales</taxon>
        <taxon>Nitrobacteraceae</taxon>
        <taxon>Bradyrhizobium</taxon>
    </lineage>
</organism>